<dbReference type="RefSeq" id="WP_014133497.1">
    <property type="nucleotide sequence ID" value="NC_016109.1"/>
</dbReference>
<sequence length="52" mass="5633">MDLACGIGPDGQWWGRVVLSVDAAALRRLGLHAEQPSAVLADPPPPGWWGRW</sequence>
<dbReference type="AlphaFoldDB" id="E4N4P6"/>
<keyword evidence="2" id="KW-1185">Reference proteome</keyword>
<evidence type="ECO:0000313" key="2">
    <source>
        <dbReference type="Proteomes" id="UP000007076"/>
    </source>
</evidence>
<reference evidence="1 2" key="1">
    <citation type="journal article" date="2010" name="DNA Res.">
        <title>Genome sequence of Kitasatospora setae NBRC 14216T: an evolutionary snapshot of the family Streptomycetaceae.</title>
        <authorList>
            <person name="Ichikawa N."/>
            <person name="Oguchi A."/>
            <person name="Ikeda H."/>
            <person name="Ishikawa J."/>
            <person name="Kitani S."/>
            <person name="Watanabe Y."/>
            <person name="Nakamura S."/>
            <person name="Katano Y."/>
            <person name="Kishi E."/>
            <person name="Sasagawa M."/>
            <person name="Ankai A."/>
            <person name="Fukui S."/>
            <person name="Hashimoto Y."/>
            <person name="Kamata S."/>
            <person name="Otoguro M."/>
            <person name="Tanikawa S."/>
            <person name="Nihira T."/>
            <person name="Horinouchi S."/>
            <person name="Ohnishi Y."/>
            <person name="Hayakawa M."/>
            <person name="Kuzuyama T."/>
            <person name="Arisawa A."/>
            <person name="Nomoto F."/>
            <person name="Miura H."/>
            <person name="Takahashi Y."/>
            <person name="Fujita N."/>
        </authorList>
    </citation>
    <scope>NUCLEOTIDE SEQUENCE [LARGE SCALE GENOMIC DNA]</scope>
    <source>
        <strain evidence="2">ATCC 33774 / DSM 43861 / JCM 3304 / KCC A-0304 / NBRC 14216 / KM-6054</strain>
    </source>
</reference>
<dbReference type="HOGENOM" id="CLU_3080795_0_0_11"/>
<dbReference type="Proteomes" id="UP000007076">
    <property type="component" value="Chromosome"/>
</dbReference>
<dbReference type="EMBL" id="AP010968">
    <property type="protein sequence ID" value="BAJ26177.1"/>
    <property type="molecule type" value="Genomic_DNA"/>
</dbReference>
<organism evidence="1 2">
    <name type="scientific">Kitasatospora setae (strain ATCC 33774 / DSM 43861 / JCM 3304 / KCC A-0304 / NBRC 14216 / KM-6054)</name>
    <name type="common">Streptomyces setae</name>
    <dbReference type="NCBI Taxonomy" id="452652"/>
    <lineage>
        <taxon>Bacteria</taxon>
        <taxon>Bacillati</taxon>
        <taxon>Actinomycetota</taxon>
        <taxon>Actinomycetes</taxon>
        <taxon>Kitasatosporales</taxon>
        <taxon>Streptomycetaceae</taxon>
        <taxon>Kitasatospora</taxon>
    </lineage>
</organism>
<name>E4N4P6_KITSK</name>
<proteinExistence type="predicted"/>
<gene>
    <name evidence="1" type="ordered locus">KSE_03300</name>
</gene>
<dbReference type="PATRIC" id="fig|452652.3.peg.323"/>
<dbReference type="KEGG" id="ksk:KSE_03300"/>
<evidence type="ECO:0000313" key="1">
    <source>
        <dbReference type="EMBL" id="BAJ26177.1"/>
    </source>
</evidence>
<protein>
    <submittedName>
        <fullName evidence="1">Uncharacterized protein</fullName>
    </submittedName>
</protein>
<accession>E4N4P6</accession>